<protein>
    <submittedName>
        <fullName evidence="1">Uncharacterized protein</fullName>
    </submittedName>
</protein>
<dbReference type="EMBL" id="MCRM02000015">
    <property type="protein sequence ID" value="PNV74338.1"/>
    <property type="molecule type" value="Genomic_DNA"/>
</dbReference>
<gene>
    <name evidence="1" type="ORF">BES34_014220</name>
</gene>
<name>A0ABX4YGG8_9LEPT</name>
<dbReference type="Proteomes" id="UP000094669">
    <property type="component" value="Unassembled WGS sequence"/>
</dbReference>
<proteinExistence type="predicted"/>
<evidence type="ECO:0000313" key="1">
    <source>
        <dbReference type="EMBL" id="PNV74338.1"/>
    </source>
</evidence>
<organism evidence="1 2">
    <name type="scientific">Leptospira inadai serovar Lyme</name>
    <dbReference type="NCBI Taxonomy" id="293084"/>
    <lineage>
        <taxon>Bacteria</taxon>
        <taxon>Pseudomonadati</taxon>
        <taxon>Spirochaetota</taxon>
        <taxon>Spirochaetia</taxon>
        <taxon>Leptospirales</taxon>
        <taxon>Leptospiraceae</taxon>
        <taxon>Leptospira</taxon>
    </lineage>
</organism>
<sequence>MLTELYLIYYFDEKEISTRPSGSSLFKFQDALLEVDRQSRAGLQRGIFKLILIENDRSESNRCILIKTGNQADSRRWGIEFVP</sequence>
<evidence type="ECO:0000313" key="2">
    <source>
        <dbReference type="Proteomes" id="UP000094669"/>
    </source>
</evidence>
<accession>A0ABX4YGG8</accession>
<reference evidence="1" key="1">
    <citation type="submission" date="2018-01" db="EMBL/GenBank/DDBJ databases">
        <title>Genomic characterization of Leptospira inadai serogroup Lyme isolated from captured rat in Brazil and comparative analysis with human reference strain.</title>
        <authorList>
            <person name="Moreno L.Z."/>
            <person name="Loureiro A.P."/>
            <person name="Miraglia F."/>
            <person name="Kremer F.S."/>
            <person name="Eslabao M.R."/>
            <person name="Dellagostin O.A."/>
            <person name="Lilenbaum W."/>
            <person name="Moreno A.M."/>
        </authorList>
    </citation>
    <scope>NUCLEOTIDE SEQUENCE [LARGE SCALE GENOMIC DNA]</scope>
    <source>
        <strain evidence="1">M34/99</strain>
    </source>
</reference>
<keyword evidence="2" id="KW-1185">Reference proteome</keyword>
<comment type="caution">
    <text evidence="1">The sequence shown here is derived from an EMBL/GenBank/DDBJ whole genome shotgun (WGS) entry which is preliminary data.</text>
</comment>